<dbReference type="GO" id="GO:0043190">
    <property type="term" value="C:ATP-binding cassette (ABC) transporter complex"/>
    <property type="evidence" value="ECO:0007669"/>
    <property type="project" value="InterPro"/>
</dbReference>
<dbReference type="InterPro" id="IPR000914">
    <property type="entry name" value="SBP_5_dom"/>
</dbReference>
<accession>A0A934I3Z2</accession>
<keyword evidence="1" id="KW-0732">Signal</keyword>
<evidence type="ECO:0000259" key="2">
    <source>
        <dbReference type="Pfam" id="PF00496"/>
    </source>
</evidence>
<dbReference type="CDD" id="cd08514">
    <property type="entry name" value="PBP2_AppA_like"/>
    <property type="match status" value="1"/>
</dbReference>
<dbReference type="Proteomes" id="UP000622687">
    <property type="component" value="Unassembled WGS sequence"/>
</dbReference>
<feature type="signal peptide" evidence="1">
    <location>
        <begin position="1"/>
        <end position="20"/>
    </location>
</feature>
<dbReference type="PIRSF" id="PIRSF002741">
    <property type="entry name" value="MppA"/>
    <property type="match status" value="1"/>
</dbReference>
<feature type="domain" description="Solute-binding protein family 5" evidence="2">
    <location>
        <begin position="106"/>
        <end position="484"/>
    </location>
</feature>
<evidence type="ECO:0000313" key="3">
    <source>
        <dbReference type="EMBL" id="MBI6874556.1"/>
    </source>
</evidence>
<evidence type="ECO:0000256" key="1">
    <source>
        <dbReference type="SAM" id="SignalP"/>
    </source>
</evidence>
<dbReference type="PROSITE" id="PS51257">
    <property type="entry name" value="PROKAR_LIPOPROTEIN"/>
    <property type="match status" value="1"/>
</dbReference>
<dbReference type="Gene3D" id="3.10.105.10">
    <property type="entry name" value="Dipeptide-binding Protein, Domain 3"/>
    <property type="match status" value="1"/>
</dbReference>
<protein>
    <submittedName>
        <fullName evidence="3">Peptide-binding protein</fullName>
    </submittedName>
</protein>
<dbReference type="GO" id="GO:0015833">
    <property type="term" value="P:peptide transport"/>
    <property type="evidence" value="ECO:0007669"/>
    <property type="project" value="TreeGrafter"/>
</dbReference>
<dbReference type="EMBL" id="JAEEGB010000026">
    <property type="protein sequence ID" value="MBI6874556.1"/>
    <property type="molecule type" value="Genomic_DNA"/>
</dbReference>
<dbReference type="AlphaFoldDB" id="A0A934I3Z2"/>
<dbReference type="SUPFAM" id="SSF53850">
    <property type="entry name" value="Periplasmic binding protein-like II"/>
    <property type="match status" value="1"/>
</dbReference>
<gene>
    <name evidence="3" type="ORF">I6U51_17925</name>
</gene>
<dbReference type="InterPro" id="IPR030678">
    <property type="entry name" value="Peptide/Ni-bd"/>
</dbReference>
<dbReference type="Gene3D" id="3.40.190.10">
    <property type="entry name" value="Periplasmic binding protein-like II"/>
    <property type="match status" value="1"/>
</dbReference>
<dbReference type="RefSeq" id="WP_211143926.1">
    <property type="nucleotide sequence ID" value="NZ_JAEEGB010000026.1"/>
</dbReference>
<evidence type="ECO:0000313" key="4">
    <source>
        <dbReference type="Proteomes" id="UP000622687"/>
    </source>
</evidence>
<proteinExistence type="predicted"/>
<keyword evidence="4" id="KW-1185">Reference proteome</keyword>
<dbReference type="PANTHER" id="PTHR30290">
    <property type="entry name" value="PERIPLASMIC BINDING COMPONENT OF ABC TRANSPORTER"/>
    <property type="match status" value="1"/>
</dbReference>
<dbReference type="Gene3D" id="3.90.76.10">
    <property type="entry name" value="Dipeptide-binding Protein, Domain 1"/>
    <property type="match status" value="1"/>
</dbReference>
<dbReference type="GO" id="GO:0042597">
    <property type="term" value="C:periplasmic space"/>
    <property type="evidence" value="ECO:0007669"/>
    <property type="project" value="UniProtKB-ARBA"/>
</dbReference>
<organism evidence="3 4">
    <name type="scientific">Clostridium aciditolerans</name>
    <dbReference type="NCBI Taxonomy" id="339861"/>
    <lineage>
        <taxon>Bacteria</taxon>
        <taxon>Bacillati</taxon>
        <taxon>Bacillota</taxon>
        <taxon>Clostridia</taxon>
        <taxon>Eubacteriales</taxon>
        <taxon>Clostridiaceae</taxon>
        <taxon>Clostridium</taxon>
    </lineage>
</organism>
<name>A0A934I3Z2_9CLOT</name>
<dbReference type="InterPro" id="IPR039424">
    <property type="entry name" value="SBP_5"/>
</dbReference>
<feature type="chain" id="PRO_5039729683" evidence="1">
    <location>
        <begin position="21"/>
        <end position="572"/>
    </location>
</feature>
<dbReference type="Pfam" id="PF00496">
    <property type="entry name" value="SBP_bac_5"/>
    <property type="match status" value="1"/>
</dbReference>
<comment type="caution">
    <text evidence="3">The sequence shown here is derived from an EMBL/GenBank/DDBJ whole genome shotgun (WGS) entry which is preliminary data.</text>
</comment>
<dbReference type="PANTHER" id="PTHR30290:SF81">
    <property type="entry name" value="OLIGOPEPTIDE-BINDING PROTEIN OPPA"/>
    <property type="match status" value="1"/>
</dbReference>
<reference evidence="3" key="1">
    <citation type="submission" date="2020-12" db="EMBL/GenBank/DDBJ databases">
        <title>Clostridium thailandense sp. nov., a novel acetogenic bacterium isolated from peat land soil in Thailand.</title>
        <authorList>
            <person name="Chaikitkaew S."/>
            <person name="Birkeland N.K."/>
        </authorList>
    </citation>
    <scope>NUCLEOTIDE SEQUENCE</scope>
    <source>
        <strain evidence="3">DSM 17425</strain>
    </source>
</reference>
<dbReference type="GO" id="GO:1904680">
    <property type="term" value="F:peptide transmembrane transporter activity"/>
    <property type="evidence" value="ECO:0007669"/>
    <property type="project" value="TreeGrafter"/>
</dbReference>
<sequence length="572" mass="64888">MKRKKILAVMSLLMTLSIWITGCGGTSTATKPVQKQDLKKTTTEIVQAKDPSKVPEAAKNRKDTLIVGANDAPKGNINALTAQSVYDQYAYELVFDWLVSNDEEGNPVPAVAEKWDISPDGTKYTFHLRKDVKFSDGTPLTAEDVAFTITALCDPKYDGQISNYADHIKGYKEYNKGDAKTVEGIKVIDPYTVEVTLISPKASAIFDLGQLSILSKKYYGFEKGNFQKLKDLDQKPMGSGPYVMKQFKPGQEIDFESNPSYWKGAPKIKNLIMKKTDASTMIQEITTGGVDINLIPAKPENIAMLDKAEFITKQFHPDNGYGYMAFNLKDLRFQDKRVRQALTYGLNRQGFVDSYYKGYAEVCNQPFSPAQWAYSDDVNQYKYDPDKAGKMLDEAGWKLNSSDGYRYKNGKKFTINWLTYTGSKYEDALISITKDSWKKIGVEVIPQSMDFNTLLDKSDKREYEIYNMAWNLSLDPDPTQVFHSSQDVPGGSNNMAFHNADSDKLLEDGLKETDKAKRKEIYNKWAKLINEECPNIFLDQNKDLWAVSARVQGMKISPFRNWTYDMYKIELK</sequence>